<feature type="compositionally biased region" description="Basic and acidic residues" evidence="1">
    <location>
        <begin position="154"/>
        <end position="168"/>
    </location>
</feature>
<feature type="compositionally biased region" description="Low complexity" evidence="1">
    <location>
        <begin position="284"/>
        <end position="294"/>
    </location>
</feature>
<reference evidence="2 3" key="1">
    <citation type="journal article" date="2010" name="Nat. Biotechnol.">
        <title>Genome sequence of the model mushroom Schizophyllum commune.</title>
        <authorList>
            <person name="Ohm R.A."/>
            <person name="de Jong J.F."/>
            <person name="Lugones L.G."/>
            <person name="Aerts A."/>
            <person name="Kothe E."/>
            <person name="Stajich J.E."/>
            <person name="de Vries R.P."/>
            <person name="Record E."/>
            <person name="Levasseur A."/>
            <person name="Baker S.E."/>
            <person name="Bartholomew K.A."/>
            <person name="Coutinho P.M."/>
            <person name="Erdmann S."/>
            <person name="Fowler T.J."/>
            <person name="Gathman A.C."/>
            <person name="Lombard V."/>
            <person name="Henrissat B."/>
            <person name="Knabe N."/>
            <person name="Kuees U."/>
            <person name="Lilly W.W."/>
            <person name="Lindquist E."/>
            <person name="Lucas S."/>
            <person name="Magnuson J.K."/>
            <person name="Piumi F."/>
            <person name="Raudaskoski M."/>
            <person name="Salamov A."/>
            <person name="Schmutz J."/>
            <person name="Schwarze F.W.M.R."/>
            <person name="vanKuyk P.A."/>
            <person name="Horton J.S."/>
            <person name="Grigoriev I.V."/>
            <person name="Woesten H.A.B."/>
        </authorList>
    </citation>
    <scope>NUCLEOTIDE SEQUENCE [LARGE SCALE GENOMIC DNA]</scope>
    <source>
        <strain evidence="3">H4-8 / FGSC 9210</strain>
    </source>
</reference>
<proteinExistence type="predicted"/>
<evidence type="ECO:0008006" key="4">
    <source>
        <dbReference type="Google" id="ProtNLM"/>
    </source>
</evidence>
<gene>
    <name evidence="2" type="ORF">SCHCODRAFT_16081</name>
</gene>
<feature type="compositionally biased region" description="Acidic residues" evidence="1">
    <location>
        <begin position="169"/>
        <end position="189"/>
    </location>
</feature>
<name>D8Q7C9_SCHCM</name>
<keyword evidence="3" id="KW-1185">Reference proteome</keyword>
<dbReference type="RefSeq" id="XP_003030909.1">
    <property type="nucleotide sequence ID" value="XM_003030863.1"/>
</dbReference>
<dbReference type="VEuPathDB" id="FungiDB:SCHCODRAFT_02504386"/>
<sequence>MSYRKRKRENRHQTPPPALDLNLLIQAHEADIICGPQAERAAAYLEVNRRDENTSLIRWAASGSQAARPMDSALRIHDDEDSMPDPESGEEDVWVDRYDARLLLDSVPSFGTTQPAAPPPSGGWSDLPEDAEDLFYFAPDEIDDYRREKRRRKMEREHEERVKARRAEDGEEEDDDPWGGSDEEPDEPQAELMRKTAKHILSSPNPAQLEMRILANFGGEKKFAFLRGRWSRAWAATNVRARQEKAEAEKPNTPALGGLGDYGDSDDESGDEPAPAEQPPPAQPTEVEASSEAVKAARRAKLTEWAEKRRREKEGHP</sequence>
<dbReference type="OrthoDB" id="2552978at2759"/>
<accession>D8Q7C9</accession>
<dbReference type="KEGG" id="scm:SCHCO_02504386"/>
<evidence type="ECO:0000256" key="1">
    <source>
        <dbReference type="SAM" id="MobiDB-lite"/>
    </source>
</evidence>
<organism evidence="3">
    <name type="scientific">Schizophyllum commune (strain H4-8 / FGSC 9210)</name>
    <name type="common">Split gill fungus</name>
    <dbReference type="NCBI Taxonomy" id="578458"/>
    <lineage>
        <taxon>Eukaryota</taxon>
        <taxon>Fungi</taxon>
        <taxon>Dikarya</taxon>
        <taxon>Basidiomycota</taxon>
        <taxon>Agaricomycotina</taxon>
        <taxon>Agaricomycetes</taxon>
        <taxon>Agaricomycetidae</taxon>
        <taxon>Agaricales</taxon>
        <taxon>Schizophyllaceae</taxon>
        <taxon>Schizophyllum</taxon>
    </lineage>
</organism>
<feature type="compositionally biased region" description="Basic and acidic residues" evidence="1">
    <location>
        <begin position="241"/>
        <end position="250"/>
    </location>
</feature>
<protein>
    <recommendedName>
        <fullName evidence="4">SURP motif domain-containing protein</fullName>
    </recommendedName>
</protein>
<feature type="compositionally biased region" description="Basic and acidic residues" evidence="1">
    <location>
        <begin position="301"/>
        <end position="317"/>
    </location>
</feature>
<dbReference type="GeneID" id="9592554"/>
<feature type="region of interest" description="Disordered" evidence="1">
    <location>
        <begin position="241"/>
        <end position="317"/>
    </location>
</feature>
<dbReference type="eggNOG" id="ENOG502S7MN">
    <property type="taxonomic scope" value="Eukaryota"/>
</dbReference>
<evidence type="ECO:0000313" key="2">
    <source>
        <dbReference type="EMBL" id="EFI96006.1"/>
    </source>
</evidence>
<dbReference type="EMBL" id="GL377307">
    <property type="protein sequence ID" value="EFI96006.1"/>
    <property type="molecule type" value="Genomic_DNA"/>
</dbReference>
<dbReference type="InParanoid" id="D8Q7C9"/>
<dbReference type="HOGENOM" id="CLU_055486_0_0_1"/>
<dbReference type="Proteomes" id="UP000007431">
    <property type="component" value="Unassembled WGS sequence"/>
</dbReference>
<evidence type="ECO:0000313" key="3">
    <source>
        <dbReference type="Proteomes" id="UP000007431"/>
    </source>
</evidence>
<dbReference type="AlphaFoldDB" id="D8Q7C9"/>
<feature type="region of interest" description="Disordered" evidence="1">
    <location>
        <begin position="109"/>
        <end position="129"/>
    </location>
</feature>
<feature type="region of interest" description="Disordered" evidence="1">
    <location>
        <begin position="151"/>
        <end position="206"/>
    </location>
</feature>
<dbReference type="OMA" id="PAFAFMK"/>